<reference evidence="8" key="1">
    <citation type="submission" date="2025-08" db="UniProtKB">
        <authorList>
            <consortium name="RefSeq"/>
        </authorList>
    </citation>
    <scope>IDENTIFICATION</scope>
    <source>
        <tissue evidence="8">Whole Larva</tissue>
    </source>
</reference>
<evidence type="ECO:0000259" key="6">
    <source>
        <dbReference type="Pfam" id="PF00728"/>
    </source>
</evidence>
<name>A0ABM1MVY2_NICVS</name>
<feature type="transmembrane region" description="Helical" evidence="5">
    <location>
        <begin position="33"/>
        <end position="54"/>
    </location>
</feature>
<protein>
    <recommendedName>
        <fullName evidence="3">beta-N-acetylhexosaminidase</fullName>
        <ecNumber evidence="3">3.2.1.52</ecNumber>
    </recommendedName>
</protein>
<keyword evidence="4" id="KW-0378">Hydrolase</keyword>
<dbReference type="PANTHER" id="PTHR21040:SF13">
    <property type="entry name" value="BETA-N-ACETYLHEXOSAMINIDASE"/>
    <property type="match status" value="1"/>
</dbReference>
<evidence type="ECO:0000256" key="5">
    <source>
        <dbReference type="SAM" id="Phobius"/>
    </source>
</evidence>
<gene>
    <name evidence="8" type="primary">LOC108564251</name>
</gene>
<dbReference type="SUPFAM" id="SSF51445">
    <property type="entry name" value="(Trans)glycosidases"/>
    <property type="match status" value="1"/>
</dbReference>
<evidence type="ECO:0000256" key="2">
    <source>
        <dbReference type="ARBA" id="ARBA00006285"/>
    </source>
</evidence>
<comment type="similarity">
    <text evidence="2">Belongs to the glycosyl hydrolase 20 family.</text>
</comment>
<keyword evidence="5" id="KW-1133">Transmembrane helix</keyword>
<keyword evidence="5" id="KW-0472">Membrane</keyword>
<dbReference type="CDD" id="cd06565">
    <property type="entry name" value="GH20_GcnA-like"/>
    <property type="match status" value="1"/>
</dbReference>
<dbReference type="Proteomes" id="UP000695000">
    <property type="component" value="Unplaced"/>
</dbReference>
<organism evidence="7 8">
    <name type="scientific">Nicrophorus vespilloides</name>
    <name type="common">Boreal carrion beetle</name>
    <dbReference type="NCBI Taxonomy" id="110193"/>
    <lineage>
        <taxon>Eukaryota</taxon>
        <taxon>Metazoa</taxon>
        <taxon>Ecdysozoa</taxon>
        <taxon>Arthropoda</taxon>
        <taxon>Hexapoda</taxon>
        <taxon>Insecta</taxon>
        <taxon>Pterygota</taxon>
        <taxon>Neoptera</taxon>
        <taxon>Endopterygota</taxon>
        <taxon>Coleoptera</taxon>
        <taxon>Polyphaga</taxon>
        <taxon>Staphyliniformia</taxon>
        <taxon>Silphidae</taxon>
        <taxon>Nicrophorinae</taxon>
        <taxon>Nicrophorus</taxon>
    </lineage>
</organism>
<feature type="domain" description="Glycoside hydrolase family 20 catalytic" evidence="6">
    <location>
        <begin position="143"/>
        <end position="290"/>
    </location>
</feature>
<dbReference type="Gene3D" id="3.20.20.80">
    <property type="entry name" value="Glycosidases"/>
    <property type="match status" value="1"/>
</dbReference>
<comment type="catalytic activity">
    <reaction evidence="1">
        <text>Hydrolysis of terminal non-reducing N-acetyl-D-hexosamine residues in N-acetyl-beta-D-hexosaminides.</text>
        <dbReference type="EC" id="3.2.1.52"/>
    </reaction>
</comment>
<evidence type="ECO:0000313" key="8">
    <source>
        <dbReference type="RefSeq" id="XP_017778732.1"/>
    </source>
</evidence>
<sequence>MKNGGKKLIRNGGSVGLRTVDIGTTMKKTKLKFLKPLSGVFLVLITVFIIYIYLNFERELRRLKEVQVVPSFDNYLKTRSGRTASQQQHRQQGFRGEKIVHLDLKGAPPKVEYLRKILPLFAKMGATGILMEYEDMFPYDGDISALNHYSVQNISEMNALADEHHLQIIPLVQTFGHMEFILKLEKYRDLREETWYPQTICPSNFQSLDLIQSMIGQVLRAHPKAKAIHIGCDEVFHVGSCNRCYDRMLKHGWSKVRLFLDHIVTVAKHIKQTYPGVKVLIWDDLLRNIEQPDLKESGIADYVTPVVWKYVPDIYTTLTHKVLYKYSNVFQSVWIASAFKGATGSNQYITDASYHVDNHASWMNVVRDYSMTIHFEGIFITGWQRYDHFAVLCELLPVAIPSLAMCFRQLAGNNDPPTDPPIDVGNLLNCDKPYGLLGPNYGNPKCSYPGAEILDEVYRLKQLKDKYAQLLADSRIKGWMNEFNVRHSFSNPELVESGTADLDWFKGQLWSVETNLWTSMADIYDNYTISEWMESYIRPFEAEIVSLWEKKEKLLNVDVWPRRPINFNITKP</sequence>
<dbReference type="EC" id="3.2.1.52" evidence="3"/>
<dbReference type="InterPro" id="IPR015883">
    <property type="entry name" value="Glyco_hydro_20_cat"/>
</dbReference>
<accession>A0ABM1MVY2</accession>
<dbReference type="PANTHER" id="PTHR21040">
    <property type="entry name" value="BCDNA.GH04120"/>
    <property type="match status" value="1"/>
</dbReference>
<proteinExistence type="inferred from homology"/>
<dbReference type="InterPro" id="IPR017853">
    <property type="entry name" value="GH"/>
</dbReference>
<evidence type="ECO:0000313" key="7">
    <source>
        <dbReference type="Proteomes" id="UP000695000"/>
    </source>
</evidence>
<dbReference type="InterPro" id="IPR038901">
    <property type="entry name" value="HEXDC-like"/>
</dbReference>
<dbReference type="Pfam" id="PF00728">
    <property type="entry name" value="Glyco_hydro_20"/>
    <property type="match status" value="1"/>
</dbReference>
<keyword evidence="5" id="KW-0812">Transmembrane</keyword>
<keyword evidence="7" id="KW-1185">Reference proteome</keyword>
<evidence type="ECO:0000256" key="4">
    <source>
        <dbReference type="ARBA" id="ARBA00022801"/>
    </source>
</evidence>
<dbReference type="GeneID" id="108564251"/>
<evidence type="ECO:0000256" key="1">
    <source>
        <dbReference type="ARBA" id="ARBA00001231"/>
    </source>
</evidence>
<evidence type="ECO:0000256" key="3">
    <source>
        <dbReference type="ARBA" id="ARBA00012663"/>
    </source>
</evidence>
<dbReference type="RefSeq" id="XP_017778732.1">
    <property type="nucleotide sequence ID" value="XM_017923243.1"/>
</dbReference>